<dbReference type="Proteomes" id="UP000262954">
    <property type="component" value="Unassembled WGS sequence"/>
</dbReference>
<feature type="chain" id="PRO_5030062750" evidence="9">
    <location>
        <begin position="30"/>
        <end position="1029"/>
    </location>
</feature>
<dbReference type="SUPFAM" id="SSF56935">
    <property type="entry name" value="Porins"/>
    <property type="match status" value="1"/>
</dbReference>
<evidence type="ECO:0000259" key="10">
    <source>
        <dbReference type="Pfam" id="PF07715"/>
    </source>
</evidence>
<evidence type="ECO:0000313" key="12">
    <source>
        <dbReference type="Proteomes" id="UP000262954"/>
    </source>
</evidence>
<name>A0A316R6L9_9BACT</name>
<evidence type="ECO:0000256" key="6">
    <source>
        <dbReference type="ARBA" id="ARBA00023237"/>
    </source>
</evidence>
<dbReference type="InterPro" id="IPR036942">
    <property type="entry name" value="Beta-barrel_TonB_sf"/>
</dbReference>
<dbReference type="NCBIfam" id="TIGR04056">
    <property type="entry name" value="OMP_RagA_SusC"/>
    <property type="match status" value="1"/>
</dbReference>
<dbReference type="InterPro" id="IPR012910">
    <property type="entry name" value="Plug_dom"/>
</dbReference>
<keyword evidence="6 7" id="KW-0998">Cell outer membrane</keyword>
<dbReference type="AlphaFoldDB" id="A0A316R6L9"/>
<sequence>MLYTFVLRRWLKRVLLLSVLMMITGLINAQTPPKNENKQTSDKKEQPKTQRVTVIGTVLDSKEEPLPGVVVKVRGTTQAVATDVDGRFIIQIPKSDKDIFLDFSFVGMLPHSIKVVKPERKLIVHLKEDNVALSEVVVNGFFAQDKKTFTGTATTLQRDDLLKVSSTNVLKAITALTPNMKIVENNAAGSNPNVVPELIIRGANSLAISGEQGINNPLVILDGVEISMEELYDMEINEIESVTILEDASATVLYGERAANGVILVERVRAKDSKVRLRYSFTPTFAYADLSSMNLTNAEQKLELERLAGLYDTDDGSLDQAYAYKLENIRKGINTEWYKAPLRFAFSHSHSLTLTGMGQNLSYSAGLSFRDTYGIMKGDYRRNYGFNINFGYRLTDKLTISFTGSYGLGGSKSSPYGDYSTYSKMNPYEPIYDEYGEYIKEYYFDPFDPSGSEKKIENPLYNATLSSFSKNQSRNMKNSVMIRWDIVPQFYVTGQINYSSDYSQSDVYVSPDDSQYLSTVNSAEKGSYTISGTNNSAWDGKFTASYRKQFKDVGFSVNAGCSSISYKYSSDFSAQGIGFMKDNLNDIKFAMGYTKNGKPSGDENISTSVGFYGNTTIVVLKRYIIDGNLSYSGNSSNGANKRFGPFWSVGARWNIHEEKFFRKSWLNDLSLRWNMGSTGNAGFSAKQAVTRYQYDQDNDYYTGVGATPINMGNPLLKWQKTLKNTFAINTRMFQDRLSFNFSFYLDKTFDMLVPIDLPPSVGVSSVKVNMGELLNKGLSFSLSGRILQTKDWYLSSYINGSHNFDKITKISDALEKTNQGGDTGTKPKLLYKEGGSQYDIYAVRSAGIDPATGQEIFITKDGHYTLKYNEDDKVAVGNENPILKGSWGMTLAYKGFGLNLTSSYTFGGDIYNSTIADAVENIDPYFNVDVRAFTDRWKQPGDHTRFLGLGEKKETYRSERFVEKKNEFYLSNITFTYELPKSFLKKIKLERLVVGIAYDDVFRISSVKMERGTSYPYQRSLNLIFRPTF</sequence>
<evidence type="ECO:0000256" key="1">
    <source>
        <dbReference type="ARBA" id="ARBA00004571"/>
    </source>
</evidence>
<keyword evidence="2 7" id="KW-0813">Transport</keyword>
<comment type="similarity">
    <text evidence="7">Belongs to the TonB-dependent receptor family.</text>
</comment>
<dbReference type="Pfam" id="PF07715">
    <property type="entry name" value="Plug"/>
    <property type="match status" value="1"/>
</dbReference>
<accession>A0A316R6L9</accession>
<dbReference type="GO" id="GO:0009279">
    <property type="term" value="C:cell outer membrane"/>
    <property type="evidence" value="ECO:0007669"/>
    <property type="project" value="UniProtKB-SubCell"/>
</dbReference>
<dbReference type="InterPro" id="IPR039426">
    <property type="entry name" value="TonB-dep_rcpt-like"/>
</dbReference>
<dbReference type="Pfam" id="PF13715">
    <property type="entry name" value="CarbopepD_reg_2"/>
    <property type="match status" value="1"/>
</dbReference>
<dbReference type="EMBL" id="DNWC01000095">
    <property type="protein sequence ID" value="HBJ08818.1"/>
    <property type="molecule type" value="Genomic_DNA"/>
</dbReference>
<protein>
    <submittedName>
        <fullName evidence="11">SusC/RagA family TonB-linked outer membrane protein</fullName>
    </submittedName>
</protein>
<dbReference type="InterPro" id="IPR008969">
    <property type="entry name" value="CarboxyPept-like_regulatory"/>
</dbReference>
<keyword evidence="9" id="KW-0732">Signal</keyword>
<reference evidence="11 12" key="1">
    <citation type="journal article" date="2018" name="Nat. Biotechnol.">
        <title>A standardized bacterial taxonomy based on genome phylogeny substantially revises the tree of life.</title>
        <authorList>
            <person name="Parks D.H."/>
            <person name="Chuvochina M."/>
            <person name="Waite D.W."/>
            <person name="Rinke C."/>
            <person name="Skarshewski A."/>
            <person name="Chaumeil P.A."/>
            <person name="Hugenholtz P."/>
        </authorList>
    </citation>
    <scope>NUCLEOTIDE SEQUENCE [LARGE SCALE GENOMIC DNA]</scope>
    <source>
        <strain evidence="11">UBA11482</strain>
    </source>
</reference>
<evidence type="ECO:0000256" key="2">
    <source>
        <dbReference type="ARBA" id="ARBA00022448"/>
    </source>
</evidence>
<feature type="signal peptide" evidence="9">
    <location>
        <begin position="1"/>
        <end position="29"/>
    </location>
</feature>
<evidence type="ECO:0000256" key="9">
    <source>
        <dbReference type="SAM" id="SignalP"/>
    </source>
</evidence>
<feature type="region of interest" description="Disordered" evidence="8">
    <location>
        <begin position="31"/>
        <end position="51"/>
    </location>
</feature>
<dbReference type="InterPro" id="IPR023996">
    <property type="entry name" value="TonB-dep_OMP_SusC/RagA"/>
</dbReference>
<evidence type="ECO:0000256" key="5">
    <source>
        <dbReference type="ARBA" id="ARBA00023136"/>
    </source>
</evidence>
<dbReference type="RefSeq" id="WP_278585677.1">
    <property type="nucleotide sequence ID" value="NZ_CAJKYL010000042.1"/>
</dbReference>
<dbReference type="Gene3D" id="2.60.40.1120">
    <property type="entry name" value="Carboxypeptidase-like, regulatory domain"/>
    <property type="match status" value="1"/>
</dbReference>
<evidence type="ECO:0000256" key="8">
    <source>
        <dbReference type="SAM" id="MobiDB-lite"/>
    </source>
</evidence>
<feature type="compositionally biased region" description="Basic and acidic residues" evidence="8">
    <location>
        <begin position="35"/>
        <end position="48"/>
    </location>
</feature>
<keyword evidence="4 7" id="KW-0812">Transmembrane</keyword>
<evidence type="ECO:0000256" key="4">
    <source>
        <dbReference type="ARBA" id="ARBA00022692"/>
    </source>
</evidence>
<dbReference type="PROSITE" id="PS52016">
    <property type="entry name" value="TONB_DEPENDENT_REC_3"/>
    <property type="match status" value="1"/>
</dbReference>
<dbReference type="InterPro" id="IPR037066">
    <property type="entry name" value="Plug_dom_sf"/>
</dbReference>
<proteinExistence type="inferred from homology"/>
<comment type="caution">
    <text evidence="11">The sequence shown here is derived from an EMBL/GenBank/DDBJ whole genome shotgun (WGS) entry which is preliminary data.</text>
</comment>
<evidence type="ECO:0000256" key="7">
    <source>
        <dbReference type="PROSITE-ProRule" id="PRU01360"/>
    </source>
</evidence>
<gene>
    <name evidence="11" type="ORF">DDY73_07400</name>
</gene>
<evidence type="ECO:0000313" key="11">
    <source>
        <dbReference type="EMBL" id="HBJ08818.1"/>
    </source>
</evidence>
<dbReference type="Gene3D" id="2.40.170.20">
    <property type="entry name" value="TonB-dependent receptor, beta-barrel domain"/>
    <property type="match status" value="1"/>
</dbReference>
<comment type="subcellular location">
    <subcellularLocation>
        <location evidence="1 7">Cell outer membrane</location>
        <topology evidence="1 7">Multi-pass membrane protein</topology>
    </subcellularLocation>
</comment>
<dbReference type="Gene3D" id="2.170.130.10">
    <property type="entry name" value="TonB-dependent receptor, plug domain"/>
    <property type="match status" value="1"/>
</dbReference>
<dbReference type="SUPFAM" id="SSF49464">
    <property type="entry name" value="Carboxypeptidase regulatory domain-like"/>
    <property type="match status" value="1"/>
</dbReference>
<keyword evidence="5 7" id="KW-0472">Membrane</keyword>
<evidence type="ECO:0000256" key="3">
    <source>
        <dbReference type="ARBA" id="ARBA00022452"/>
    </source>
</evidence>
<keyword evidence="3 7" id="KW-1134">Transmembrane beta strand</keyword>
<organism evidence="11 12">
    <name type="scientific">Coprobacter fastidiosus</name>
    <dbReference type="NCBI Taxonomy" id="1099853"/>
    <lineage>
        <taxon>Bacteria</taxon>
        <taxon>Pseudomonadati</taxon>
        <taxon>Bacteroidota</taxon>
        <taxon>Bacteroidia</taxon>
        <taxon>Bacteroidales</taxon>
        <taxon>Barnesiellaceae</taxon>
        <taxon>Coprobacter</taxon>
    </lineage>
</organism>
<feature type="domain" description="TonB-dependent receptor plug" evidence="10">
    <location>
        <begin position="146"/>
        <end position="262"/>
    </location>
</feature>